<comment type="caution">
    <text evidence="1">The sequence shown here is derived from an EMBL/GenBank/DDBJ whole genome shotgun (WGS) entry which is preliminary data.</text>
</comment>
<dbReference type="EMBL" id="CM023484">
    <property type="protein sequence ID" value="KAH6931777.1"/>
    <property type="molecule type" value="Genomic_DNA"/>
</dbReference>
<evidence type="ECO:0000313" key="2">
    <source>
        <dbReference type="Proteomes" id="UP000821845"/>
    </source>
</evidence>
<reference evidence="1" key="1">
    <citation type="submission" date="2020-05" db="EMBL/GenBank/DDBJ databases">
        <title>Large-scale comparative analyses of tick genomes elucidate their genetic diversity and vector capacities.</title>
        <authorList>
            <person name="Jia N."/>
            <person name="Wang J."/>
            <person name="Shi W."/>
            <person name="Du L."/>
            <person name="Sun Y."/>
            <person name="Zhan W."/>
            <person name="Jiang J."/>
            <person name="Wang Q."/>
            <person name="Zhang B."/>
            <person name="Ji P."/>
            <person name="Sakyi L.B."/>
            <person name="Cui X."/>
            <person name="Yuan T."/>
            <person name="Jiang B."/>
            <person name="Yang W."/>
            <person name="Lam T.T.-Y."/>
            <person name="Chang Q."/>
            <person name="Ding S."/>
            <person name="Wang X."/>
            <person name="Zhu J."/>
            <person name="Ruan X."/>
            <person name="Zhao L."/>
            <person name="Wei J."/>
            <person name="Que T."/>
            <person name="Du C."/>
            <person name="Cheng J."/>
            <person name="Dai P."/>
            <person name="Han X."/>
            <person name="Huang E."/>
            <person name="Gao Y."/>
            <person name="Liu J."/>
            <person name="Shao H."/>
            <person name="Ye R."/>
            <person name="Li L."/>
            <person name="Wei W."/>
            <person name="Wang X."/>
            <person name="Wang C."/>
            <person name="Yang T."/>
            <person name="Huo Q."/>
            <person name="Li W."/>
            <person name="Guo W."/>
            <person name="Chen H."/>
            <person name="Zhou L."/>
            <person name="Ni X."/>
            <person name="Tian J."/>
            <person name="Zhou Y."/>
            <person name="Sheng Y."/>
            <person name="Liu T."/>
            <person name="Pan Y."/>
            <person name="Xia L."/>
            <person name="Li J."/>
            <person name="Zhao F."/>
            <person name="Cao W."/>
        </authorList>
    </citation>
    <scope>NUCLEOTIDE SEQUENCE</scope>
    <source>
        <strain evidence="1">Hyas-2018</strain>
    </source>
</reference>
<keyword evidence="2" id="KW-1185">Reference proteome</keyword>
<protein>
    <submittedName>
        <fullName evidence="1">Uncharacterized protein</fullName>
    </submittedName>
</protein>
<evidence type="ECO:0000313" key="1">
    <source>
        <dbReference type="EMBL" id="KAH6931777.1"/>
    </source>
</evidence>
<name>A0ACB7SF46_HYAAI</name>
<sequence>MPSKRVGGPLPETDELKETNDQNDGQQVSIEPVHGKNPGPQCSDPTPQPSNLPPSLLILTQPPIPPPLPHPSVSGTTTYLLHEARLLPTTTTPSPMSIHIAQQTTRRLPRLPGQQHTRTAKVGNRTRNRASEKNLATSSTQPRSTGSPEFVVRPTGLEELHNLETVAQRKHSRRPNTSRRLPLGGRYASATSRHTSDGHRR</sequence>
<organism evidence="1 2">
    <name type="scientific">Hyalomma asiaticum</name>
    <name type="common">Tick</name>
    <dbReference type="NCBI Taxonomy" id="266040"/>
    <lineage>
        <taxon>Eukaryota</taxon>
        <taxon>Metazoa</taxon>
        <taxon>Ecdysozoa</taxon>
        <taxon>Arthropoda</taxon>
        <taxon>Chelicerata</taxon>
        <taxon>Arachnida</taxon>
        <taxon>Acari</taxon>
        <taxon>Parasitiformes</taxon>
        <taxon>Ixodida</taxon>
        <taxon>Ixodoidea</taxon>
        <taxon>Ixodidae</taxon>
        <taxon>Hyalomminae</taxon>
        <taxon>Hyalomma</taxon>
    </lineage>
</organism>
<dbReference type="Proteomes" id="UP000821845">
    <property type="component" value="Chromosome 4"/>
</dbReference>
<accession>A0ACB7SF46</accession>
<gene>
    <name evidence="1" type="ORF">HPB50_000375</name>
</gene>
<proteinExistence type="predicted"/>